<dbReference type="Proteomes" id="UP001150569">
    <property type="component" value="Unassembled WGS sequence"/>
</dbReference>
<organism evidence="2 3">
    <name type="scientific">Tieghemiomyces parasiticus</name>
    <dbReference type="NCBI Taxonomy" id="78921"/>
    <lineage>
        <taxon>Eukaryota</taxon>
        <taxon>Fungi</taxon>
        <taxon>Fungi incertae sedis</taxon>
        <taxon>Zoopagomycota</taxon>
        <taxon>Kickxellomycotina</taxon>
        <taxon>Dimargaritomycetes</taxon>
        <taxon>Dimargaritales</taxon>
        <taxon>Dimargaritaceae</taxon>
        <taxon>Tieghemiomyces</taxon>
    </lineage>
</organism>
<evidence type="ECO:0000313" key="3">
    <source>
        <dbReference type="Proteomes" id="UP001150569"/>
    </source>
</evidence>
<dbReference type="EMBL" id="JANBPT010000057">
    <property type="protein sequence ID" value="KAJ1928831.1"/>
    <property type="molecule type" value="Genomic_DNA"/>
</dbReference>
<gene>
    <name evidence="2" type="ORF">IWQ60_001683</name>
</gene>
<evidence type="ECO:0000313" key="2">
    <source>
        <dbReference type="EMBL" id="KAJ1928831.1"/>
    </source>
</evidence>
<proteinExistence type="predicted"/>
<reference evidence="2" key="1">
    <citation type="submission" date="2022-07" db="EMBL/GenBank/DDBJ databases">
        <title>Phylogenomic reconstructions and comparative analyses of Kickxellomycotina fungi.</title>
        <authorList>
            <person name="Reynolds N.K."/>
            <person name="Stajich J.E."/>
            <person name="Barry K."/>
            <person name="Grigoriev I.V."/>
            <person name="Crous P."/>
            <person name="Smith M.E."/>
        </authorList>
    </citation>
    <scope>NUCLEOTIDE SEQUENCE</scope>
    <source>
        <strain evidence="2">RSA 861</strain>
    </source>
</reference>
<keyword evidence="1" id="KW-0732">Signal</keyword>
<evidence type="ECO:0000256" key="1">
    <source>
        <dbReference type="SAM" id="SignalP"/>
    </source>
</evidence>
<accession>A0A9W8DY28</accession>
<feature type="chain" id="PRO_5040846280" evidence="1">
    <location>
        <begin position="19"/>
        <end position="413"/>
    </location>
</feature>
<name>A0A9W8DY28_9FUNG</name>
<comment type="caution">
    <text evidence="2">The sequence shown here is derived from an EMBL/GenBank/DDBJ whole genome shotgun (WGS) entry which is preliminary data.</text>
</comment>
<keyword evidence="3" id="KW-1185">Reference proteome</keyword>
<sequence length="413" mass="44914">MRAALYFTVVLTAAPWLAEITARPASDASLNNLGTASNLNTVDFDAFMLFSDDGGSPLSEMEETSPNDNQGLSLDDFELPTDKEAGTISPNTIGVPVDVTTSPPPFVLENLVNALSSLNEPAMISPVQLNVPTIPSAPAPVLHLPPVSASKPAILRPIAPAPALVPVPVPAVQQTPLGAPSYQSNAQQTTNDVRFTPSGSATPSGFFEARPGFETVPVTPATASSAQPSVSHQQTIRGLLTNLGLVESGFTTYPDVESLLRPSNLDSFQQYMGLYEQEVERDTRHLNLAQENKIILLQSRFALRYQRVNAAIRGKFVMYYGFLDEQADQQKQVHYRIAYHPRLPFMVNEDLITKYFDLRRMAIEKILPDTAATFAKLVTMFGIMQLSQGFNLDPNYMLVGIRPISLPGAALPS</sequence>
<dbReference type="AlphaFoldDB" id="A0A9W8DY28"/>
<feature type="signal peptide" evidence="1">
    <location>
        <begin position="1"/>
        <end position="18"/>
    </location>
</feature>
<protein>
    <submittedName>
        <fullName evidence="2">Uncharacterized protein</fullName>
    </submittedName>
</protein>